<evidence type="ECO:0000313" key="6">
    <source>
        <dbReference type="EMBL" id="GAH34300.1"/>
    </source>
</evidence>
<comment type="caution">
    <text evidence="6">The sequence shown here is derived from an EMBL/GenBank/DDBJ whole genome shotgun (WGS) entry which is preliminary data.</text>
</comment>
<dbReference type="GO" id="GO:0110001">
    <property type="term" value="C:toxin-antitoxin complex"/>
    <property type="evidence" value="ECO:0007669"/>
    <property type="project" value="InterPro"/>
</dbReference>
<dbReference type="EMBL" id="BARU01014573">
    <property type="protein sequence ID" value="GAH34300.1"/>
    <property type="molecule type" value="Genomic_DNA"/>
</dbReference>
<keyword evidence="1" id="KW-0597">Phosphoprotein</keyword>
<dbReference type="PANTHER" id="PTHR34139">
    <property type="entry name" value="UPF0331 PROTEIN MJ0127"/>
    <property type="match status" value="1"/>
</dbReference>
<name>X1FP49_9ZZZZ</name>
<keyword evidence="3" id="KW-0540">Nuclease</keyword>
<dbReference type="InterPro" id="IPR051813">
    <property type="entry name" value="HepT_RNase_toxin"/>
</dbReference>
<dbReference type="InterPro" id="IPR008201">
    <property type="entry name" value="HepT-like"/>
</dbReference>
<dbReference type="GO" id="GO:0000166">
    <property type="term" value="F:nucleotide binding"/>
    <property type="evidence" value="ECO:0007669"/>
    <property type="project" value="UniProtKB-KW"/>
</dbReference>
<evidence type="ECO:0000256" key="1">
    <source>
        <dbReference type="ARBA" id="ARBA00022553"/>
    </source>
</evidence>
<keyword evidence="2" id="KW-1277">Toxin-antitoxin system</keyword>
<feature type="non-terminal residue" evidence="6">
    <location>
        <position position="87"/>
    </location>
</feature>
<keyword evidence="5" id="KW-0378">Hydrolase</keyword>
<evidence type="ECO:0000256" key="3">
    <source>
        <dbReference type="ARBA" id="ARBA00022722"/>
    </source>
</evidence>
<keyword evidence="4" id="KW-0547">Nucleotide-binding</keyword>
<protein>
    <recommendedName>
        <fullName evidence="7">DUF86 domain-containing protein</fullName>
    </recommendedName>
</protein>
<evidence type="ECO:0000256" key="2">
    <source>
        <dbReference type="ARBA" id="ARBA00022649"/>
    </source>
</evidence>
<dbReference type="AlphaFoldDB" id="X1FP49"/>
<gene>
    <name evidence="6" type="ORF">S03H2_25633</name>
</gene>
<evidence type="ECO:0000256" key="4">
    <source>
        <dbReference type="ARBA" id="ARBA00022741"/>
    </source>
</evidence>
<dbReference type="PANTHER" id="PTHR34139:SF1">
    <property type="entry name" value="RNASE MJ1380-RELATED"/>
    <property type="match status" value="1"/>
</dbReference>
<dbReference type="GO" id="GO:0004540">
    <property type="term" value="F:RNA nuclease activity"/>
    <property type="evidence" value="ECO:0007669"/>
    <property type="project" value="InterPro"/>
</dbReference>
<reference evidence="6" key="1">
    <citation type="journal article" date="2014" name="Front. Microbiol.">
        <title>High frequency of phylogenetically diverse reductive dehalogenase-homologous genes in deep subseafloor sedimentary metagenomes.</title>
        <authorList>
            <person name="Kawai M."/>
            <person name="Futagami T."/>
            <person name="Toyoda A."/>
            <person name="Takaki Y."/>
            <person name="Nishi S."/>
            <person name="Hori S."/>
            <person name="Arai W."/>
            <person name="Tsubouchi T."/>
            <person name="Morono Y."/>
            <person name="Uchiyama I."/>
            <person name="Ito T."/>
            <person name="Fujiyama A."/>
            <person name="Inagaki F."/>
            <person name="Takami H."/>
        </authorList>
    </citation>
    <scope>NUCLEOTIDE SEQUENCE</scope>
    <source>
        <strain evidence="6">Expedition CK06-06</strain>
    </source>
</reference>
<dbReference type="Pfam" id="PF01934">
    <property type="entry name" value="HepT-like"/>
    <property type="match status" value="1"/>
</dbReference>
<dbReference type="GO" id="GO:0016787">
    <property type="term" value="F:hydrolase activity"/>
    <property type="evidence" value="ECO:0007669"/>
    <property type="project" value="UniProtKB-KW"/>
</dbReference>
<evidence type="ECO:0000256" key="5">
    <source>
        <dbReference type="ARBA" id="ARBA00022801"/>
    </source>
</evidence>
<accession>X1FP49</accession>
<organism evidence="6">
    <name type="scientific">marine sediment metagenome</name>
    <dbReference type="NCBI Taxonomy" id="412755"/>
    <lineage>
        <taxon>unclassified sequences</taxon>
        <taxon>metagenomes</taxon>
        <taxon>ecological metagenomes</taxon>
    </lineage>
</organism>
<evidence type="ECO:0008006" key="7">
    <source>
        <dbReference type="Google" id="ProtNLM"/>
    </source>
</evidence>
<proteinExistence type="predicted"/>
<sequence>MKERTTKIYFEDIITFIKRIESYIHDFNFESFKENQLVIDAVIRNLELIGEASKNIPSNIKKKFSNVPWSEMVGLRNLATHGYFKLD</sequence>